<protein>
    <submittedName>
        <fullName evidence="1">Uncharacterized protein</fullName>
    </submittedName>
</protein>
<dbReference type="OrthoDB" id="2533496at2759"/>
<gene>
    <name evidence="1" type="ORF">EHS25_005072</name>
</gene>
<evidence type="ECO:0000313" key="1">
    <source>
        <dbReference type="EMBL" id="RSH85265.1"/>
    </source>
</evidence>
<sequence>MADLGTSPTDSANSIEVNDALFCEHSLEVCKQCEFDAREDNDAMMGLDPAPRQPLELPAHYKSNKDGSVMCKQHGNSNCKSCFGWKKQITKLQKEYKKTNKKASGRRCCDVVTSPCRQLVFASSIIQVNLPSSVERRAPSASGASATPRALPSLLSSSLPADLSQTESTSNF</sequence>
<dbReference type="EMBL" id="RSCD01000021">
    <property type="protein sequence ID" value="RSH85265.1"/>
    <property type="molecule type" value="Genomic_DNA"/>
</dbReference>
<reference evidence="1 2" key="1">
    <citation type="submission" date="2018-11" db="EMBL/GenBank/DDBJ databases">
        <title>Genome sequence of Saitozyma podzolica DSM 27192.</title>
        <authorList>
            <person name="Aliyu H."/>
            <person name="Gorte O."/>
            <person name="Ochsenreither K."/>
        </authorList>
    </citation>
    <scope>NUCLEOTIDE SEQUENCE [LARGE SCALE GENOMIC DNA]</scope>
    <source>
        <strain evidence="1 2">DSM 27192</strain>
    </source>
</reference>
<proteinExistence type="predicted"/>
<comment type="caution">
    <text evidence="1">The sequence shown here is derived from an EMBL/GenBank/DDBJ whole genome shotgun (WGS) entry which is preliminary data.</text>
</comment>
<dbReference type="Proteomes" id="UP000279259">
    <property type="component" value="Unassembled WGS sequence"/>
</dbReference>
<organism evidence="1 2">
    <name type="scientific">Saitozyma podzolica</name>
    <dbReference type="NCBI Taxonomy" id="1890683"/>
    <lineage>
        <taxon>Eukaryota</taxon>
        <taxon>Fungi</taxon>
        <taxon>Dikarya</taxon>
        <taxon>Basidiomycota</taxon>
        <taxon>Agaricomycotina</taxon>
        <taxon>Tremellomycetes</taxon>
        <taxon>Tremellales</taxon>
        <taxon>Trimorphomycetaceae</taxon>
        <taxon>Saitozyma</taxon>
    </lineage>
</organism>
<name>A0A427Y2R2_9TREE</name>
<evidence type="ECO:0000313" key="2">
    <source>
        <dbReference type="Proteomes" id="UP000279259"/>
    </source>
</evidence>
<dbReference type="AlphaFoldDB" id="A0A427Y2R2"/>
<keyword evidence="2" id="KW-1185">Reference proteome</keyword>
<accession>A0A427Y2R2</accession>